<comment type="similarity">
    <text evidence="2">Belongs to the SLC43A transporter (TC 2.A.1.44) family.</text>
</comment>
<organism evidence="10 12">
    <name type="scientific">Neospora caninum (strain Liverpool)</name>
    <dbReference type="NCBI Taxonomy" id="572307"/>
    <lineage>
        <taxon>Eukaryota</taxon>
        <taxon>Sar</taxon>
        <taxon>Alveolata</taxon>
        <taxon>Apicomplexa</taxon>
        <taxon>Conoidasida</taxon>
        <taxon>Coccidia</taxon>
        <taxon>Eucoccidiorida</taxon>
        <taxon>Eimeriorina</taxon>
        <taxon>Sarcocystidae</taxon>
        <taxon>Neospora</taxon>
    </lineage>
</organism>
<dbReference type="Proteomes" id="UP000007494">
    <property type="component" value="Chromosome Ia"/>
</dbReference>
<feature type="transmembrane region" description="Helical" evidence="9">
    <location>
        <begin position="445"/>
        <end position="465"/>
    </location>
</feature>
<dbReference type="InterPro" id="IPR036259">
    <property type="entry name" value="MFS_trans_sf"/>
</dbReference>
<dbReference type="PANTHER" id="PTHR20772:SF2">
    <property type="entry name" value="PROTEIN FMP42"/>
    <property type="match status" value="1"/>
</dbReference>
<protein>
    <submittedName>
        <fullName evidence="10">Potential mitochondrial membrane protein,related</fullName>
    </submittedName>
</protein>
<keyword evidence="5" id="KW-0029">Amino-acid transport</keyword>
<reference evidence="10" key="2">
    <citation type="submission" date="2011-03" db="EMBL/GenBank/DDBJ databases">
        <title>Comparative genomics and transcriptomics of Neospora caninum and Toxoplasma gondii.</title>
        <authorList>
            <person name="Reid A.J."/>
            <person name="Sohal A."/>
            <person name="Harris D."/>
            <person name="Quail M."/>
            <person name="Sanders M."/>
            <person name="Berriman M."/>
            <person name="Wastling J.M."/>
            <person name="Pain A."/>
        </authorList>
    </citation>
    <scope>NUCLEOTIDE SEQUENCE</scope>
    <source>
        <strain evidence="10">Liverpool</strain>
    </source>
</reference>
<sequence>MARWTLQGDSDVSLVGSRVVSSLQCETLSIVQNKTPLRLSRECLLCIFCVYAFLTGPFYFNWAPVSYVFLAAGFFRGACDSGELDYSKPADEPKCQDEEIAVHEFFIISMMCDMCFSLLAGLLLDSVGPKVTAVIGSTTLAVSWFLSGASKHLQKSGAATIVMSASLSAAFLPCLSIANLFPNARNSVIGLLTFFRYLSGTVPLVLKTVFFESDSVEDTRSVAYTYGTLCIGSCVFMAACFFPYQKWQRVRALEYPRDIETPGAAEDLPPSGIPTETPDARNSSDTEVTTRRRGSIVKWCHNSIRRCLSAPSHSVDSLDAANLRCDILQTIERGTTEARLLSWNDWRAFFLDASSSVFIFLCLFEALLLISESFFKAAGRRIIPQAYETSEAINILAAFPVPLIGFLADKRGIIASMCIVNVFVLLAFIVSIIPQFPAISVCQYLASITMAVAAPFFVTQIYCYILQSFQEAHMGKLIGLASFIAGLPMVAAIFMVRAGFQKGFFDMVIICISLLGASLFLLGVIVILRMRRAAKVLAKLRQERSLQELPPI</sequence>
<dbReference type="InterPro" id="IPR011701">
    <property type="entry name" value="MFS"/>
</dbReference>
<dbReference type="OrthoDB" id="330047at2759"/>
<dbReference type="GO" id="GO:0016020">
    <property type="term" value="C:membrane"/>
    <property type="evidence" value="ECO:0007669"/>
    <property type="project" value="UniProtKB-SubCell"/>
</dbReference>
<evidence type="ECO:0000256" key="9">
    <source>
        <dbReference type="SAM" id="Phobius"/>
    </source>
</evidence>
<dbReference type="InterPro" id="IPR052599">
    <property type="entry name" value="SLC43A_AATransporter"/>
</dbReference>
<dbReference type="VEuPathDB" id="ToxoDB:NCLIV_000380"/>
<keyword evidence="4 9" id="KW-0812">Transmembrane</keyword>
<feature type="transmembrane region" description="Helical" evidence="9">
    <location>
        <begin position="105"/>
        <end position="124"/>
    </location>
</feature>
<feature type="transmembrane region" description="Helical" evidence="9">
    <location>
        <begin position="161"/>
        <end position="181"/>
    </location>
</feature>
<dbReference type="GO" id="GO:0022857">
    <property type="term" value="F:transmembrane transporter activity"/>
    <property type="evidence" value="ECO:0007669"/>
    <property type="project" value="InterPro"/>
</dbReference>
<dbReference type="InParanoid" id="F0V749"/>
<dbReference type="EMBL" id="FR823380">
    <property type="protein sequence ID" value="CBZ49540.1"/>
    <property type="molecule type" value="Genomic_DNA"/>
</dbReference>
<feature type="transmembrane region" description="Helical" evidence="9">
    <location>
        <begin position="223"/>
        <end position="244"/>
    </location>
</feature>
<reference evidence="12" key="3">
    <citation type="journal article" date="2012" name="PLoS Pathog.">
        <title>Comparative genomics of the apicomplexan parasites Toxoplasma gondii and Neospora caninum: Coccidia differing in host range and transmission strategy.</title>
        <authorList>
            <person name="Reid A.J."/>
            <person name="Vermont S.J."/>
            <person name="Cotton J.A."/>
            <person name="Harris D."/>
            <person name="Hill-Cawthorne G.A."/>
            <person name="Konen-Waisman S."/>
            <person name="Latham S.M."/>
            <person name="Mourier T."/>
            <person name="Norton R."/>
            <person name="Quail M.A."/>
            <person name="Sanders M."/>
            <person name="Shanmugam D."/>
            <person name="Sohal A."/>
            <person name="Wasmuth J.D."/>
            <person name="Brunk B."/>
            <person name="Grigg M.E."/>
            <person name="Howard J.C."/>
            <person name="Parkinson J."/>
            <person name="Roos D.S."/>
            <person name="Trees A.J."/>
            <person name="Berriman M."/>
            <person name="Pain A."/>
            <person name="Wastling J.M."/>
        </authorList>
    </citation>
    <scope>NUCLEOTIDE SEQUENCE [LARGE SCALE GENOMIC DNA]</scope>
    <source>
        <strain evidence="12">Liverpool</strain>
    </source>
</reference>
<feature type="transmembrane region" description="Helical" evidence="9">
    <location>
        <begin position="43"/>
        <end position="60"/>
    </location>
</feature>
<reference evidence="11" key="4">
    <citation type="journal article" date="2015" name="PLoS ONE">
        <title>Comprehensive Evaluation of Toxoplasma gondii VEG and Neospora caninum LIV Genomes with Tachyzoite Stage Transcriptome and Proteome Defines Novel Transcript Features.</title>
        <authorList>
            <person name="Ramaprasad A."/>
            <person name="Mourier T."/>
            <person name="Naeem R."/>
            <person name="Malas T.B."/>
            <person name="Moussa E."/>
            <person name="Panigrahi A."/>
            <person name="Vermont S.J."/>
            <person name="Otto T.D."/>
            <person name="Wastling J."/>
            <person name="Pain A."/>
        </authorList>
    </citation>
    <scope>NUCLEOTIDE SEQUENCE</scope>
    <source>
        <strain evidence="11">Liverpool</strain>
    </source>
</reference>
<evidence type="ECO:0000256" key="5">
    <source>
        <dbReference type="ARBA" id="ARBA00022970"/>
    </source>
</evidence>
<evidence type="ECO:0000256" key="6">
    <source>
        <dbReference type="ARBA" id="ARBA00022989"/>
    </source>
</evidence>
<dbReference type="EMBL" id="LN714474">
    <property type="protein sequence ID" value="CEL64119.1"/>
    <property type="molecule type" value="Genomic_DNA"/>
</dbReference>
<evidence type="ECO:0000256" key="2">
    <source>
        <dbReference type="ARBA" id="ARBA00006595"/>
    </source>
</evidence>
<feature type="transmembrane region" description="Helical" evidence="9">
    <location>
        <begin position="131"/>
        <end position="149"/>
    </location>
</feature>
<feature type="transmembrane region" description="Helical" evidence="9">
    <location>
        <begin position="413"/>
        <end position="433"/>
    </location>
</feature>
<evidence type="ECO:0000256" key="7">
    <source>
        <dbReference type="ARBA" id="ARBA00023136"/>
    </source>
</evidence>
<reference evidence="10" key="1">
    <citation type="submission" date="2011-02" db="EMBL/GenBank/DDBJ databases">
        <authorList>
            <person name="Aslett M."/>
        </authorList>
    </citation>
    <scope>NUCLEOTIDE SEQUENCE</scope>
    <source>
        <strain evidence="10">Liverpool</strain>
    </source>
</reference>
<feature type="compositionally biased region" description="Basic and acidic residues" evidence="8">
    <location>
        <begin position="278"/>
        <end position="289"/>
    </location>
</feature>
<dbReference type="PANTHER" id="PTHR20772">
    <property type="entry name" value="PROTEIN FMP42"/>
    <property type="match status" value="1"/>
</dbReference>
<feature type="transmembrane region" description="Helical" evidence="9">
    <location>
        <begin position="349"/>
        <end position="371"/>
    </location>
</feature>
<keyword evidence="3" id="KW-0813">Transport</keyword>
<accession>F0V749</accession>
<keyword evidence="7 9" id="KW-0472">Membrane</keyword>
<evidence type="ECO:0000313" key="10">
    <source>
        <dbReference type="EMBL" id="CBZ49540.1"/>
    </source>
</evidence>
<feature type="transmembrane region" description="Helical" evidence="9">
    <location>
        <begin position="188"/>
        <end position="211"/>
    </location>
</feature>
<proteinExistence type="inferred from homology"/>
<evidence type="ECO:0000313" key="12">
    <source>
        <dbReference type="Proteomes" id="UP000007494"/>
    </source>
</evidence>
<name>F0V749_NEOCL</name>
<dbReference type="Pfam" id="PF07690">
    <property type="entry name" value="MFS_1"/>
    <property type="match status" value="1"/>
</dbReference>
<keyword evidence="12" id="KW-1185">Reference proteome</keyword>
<evidence type="ECO:0000256" key="4">
    <source>
        <dbReference type="ARBA" id="ARBA00022692"/>
    </source>
</evidence>
<dbReference type="AlphaFoldDB" id="F0V749"/>
<dbReference type="SUPFAM" id="SSF103473">
    <property type="entry name" value="MFS general substrate transporter"/>
    <property type="match status" value="1"/>
</dbReference>
<dbReference type="Gene3D" id="1.20.1250.20">
    <property type="entry name" value="MFS general substrate transporter like domains"/>
    <property type="match status" value="1"/>
</dbReference>
<dbReference type="GeneID" id="13445784"/>
<gene>
    <name evidence="11" type="ORF">BN1204_000380</name>
    <name evidence="10" type="ORF">NCLIV_000380</name>
</gene>
<feature type="transmembrane region" description="Helical" evidence="9">
    <location>
        <begin position="504"/>
        <end position="528"/>
    </location>
</feature>
<dbReference type="eggNOG" id="ENOG502SAKG">
    <property type="taxonomic scope" value="Eukaryota"/>
</dbReference>
<evidence type="ECO:0000256" key="8">
    <source>
        <dbReference type="SAM" id="MobiDB-lite"/>
    </source>
</evidence>
<comment type="subcellular location">
    <subcellularLocation>
        <location evidence="1">Membrane</location>
        <topology evidence="1">Multi-pass membrane protein</topology>
    </subcellularLocation>
</comment>
<evidence type="ECO:0000256" key="3">
    <source>
        <dbReference type="ARBA" id="ARBA00022448"/>
    </source>
</evidence>
<evidence type="ECO:0000313" key="11">
    <source>
        <dbReference type="EMBL" id="CEL64119.1"/>
    </source>
</evidence>
<dbReference type="RefSeq" id="XP_003879575.1">
    <property type="nucleotide sequence ID" value="XM_003879526.1"/>
</dbReference>
<feature type="transmembrane region" description="Helical" evidence="9">
    <location>
        <begin position="477"/>
        <end position="498"/>
    </location>
</feature>
<feature type="region of interest" description="Disordered" evidence="8">
    <location>
        <begin position="261"/>
        <end position="289"/>
    </location>
</feature>
<feature type="transmembrane region" description="Helical" evidence="9">
    <location>
        <begin position="391"/>
        <end position="408"/>
    </location>
</feature>
<dbReference type="GO" id="GO:0006865">
    <property type="term" value="P:amino acid transport"/>
    <property type="evidence" value="ECO:0007669"/>
    <property type="project" value="UniProtKB-KW"/>
</dbReference>
<evidence type="ECO:0000256" key="1">
    <source>
        <dbReference type="ARBA" id="ARBA00004141"/>
    </source>
</evidence>
<keyword evidence="6 9" id="KW-1133">Transmembrane helix</keyword>